<sequence>MESNIFSSPYQLPDAIRQMIVASSNGVITEKTTKNGKQPVIKDNL</sequence>
<evidence type="ECO:0000313" key="1">
    <source>
        <dbReference type="EMBL" id="CAD2189182.1"/>
    </source>
</evidence>
<organism evidence="1 2">
    <name type="scientific">Meloidogyne enterolobii</name>
    <name type="common">Root-knot nematode worm</name>
    <name type="synonym">Meloidogyne mayaguensis</name>
    <dbReference type="NCBI Taxonomy" id="390850"/>
    <lineage>
        <taxon>Eukaryota</taxon>
        <taxon>Metazoa</taxon>
        <taxon>Ecdysozoa</taxon>
        <taxon>Nematoda</taxon>
        <taxon>Chromadorea</taxon>
        <taxon>Rhabditida</taxon>
        <taxon>Tylenchina</taxon>
        <taxon>Tylenchomorpha</taxon>
        <taxon>Tylenchoidea</taxon>
        <taxon>Meloidogynidae</taxon>
        <taxon>Meloidogyninae</taxon>
        <taxon>Meloidogyne</taxon>
    </lineage>
</organism>
<proteinExistence type="predicted"/>
<name>A0A6V7WQB7_MELEN</name>
<reference evidence="1 2" key="1">
    <citation type="submission" date="2020-08" db="EMBL/GenBank/DDBJ databases">
        <authorList>
            <person name="Koutsovoulos G."/>
            <person name="Danchin GJ E."/>
        </authorList>
    </citation>
    <scope>NUCLEOTIDE SEQUENCE [LARGE SCALE GENOMIC DNA]</scope>
</reference>
<gene>
    <name evidence="1" type="ORF">MENT_LOCUS41890</name>
</gene>
<protein>
    <submittedName>
        <fullName evidence="1">Uncharacterized protein</fullName>
    </submittedName>
</protein>
<dbReference type="Proteomes" id="UP000580250">
    <property type="component" value="Unassembled WGS sequence"/>
</dbReference>
<dbReference type="AlphaFoldDB" id="A0A6V7WQB7"/>
<accession>A0A6V7WQB7</accession>
<dbReference type="EMBL" id="CAJEWN010000736">
    <property type="protein sequence ID" value="CAD2189182.1"/>
    <property type="molecule type" value="Genomic_DNA"/>
</dbReference>
<evidence type="ECO:0000313" key="2">
    <source>
        <dbReference type="Proteomes" id="UP000580250"/>
    </source>
</evidence>
<comment type="caution">
    <text evidence="1">The sequence shown here is derived from an EMBL/GenBank/DDBJ whole genome shotgun (WGS) entry which is preliminary data.</text>
</comment>